<keyword evidence="12" id="KW-0175">Coiled coil</keyword>
<dbReference type="InterPro" id="IPR003594">
    <property type="entry name" value="HATPase_dom"/>
</dbReference>
<dbReference type="Gene3D" id="3.30.565.10">
    <property type="entry name" value="Histidine kinase-like ATPase, C-terminal domain"/>
    <property type="match status" value="1"/>
</dbReference>
<dbReference type="PANTHER" id="PTHR34220:SF11">
    <property type="entry name" value="SENSOR PROTEIN KINASE HPTS"/>
    <property type="match status" value="1"/>
</dbReference>
<dbReference type="SMART" id="SM00387">
    <property type="entry name" value="HATPase_c"/>
    <property type="match status" value="1"/>
</dbReference>
<evidence type="ECO:0000256" key="11">
    <source>
        <dbReference type="ARBA" id="ARBA00023136"/>
    </source>
</evidence>
<keyword evidence="4" id="KW-0808">Transferase</keyword>
<keyword evidence="10" id="KW-0902">Two-component regulatory system</keyword>
<comment type="subcellular location">
    <subcellularLocation>
        <location evidence="1">Cell membrane</location>
        <topology evidence="1">Multi-pass membrane protein</topology>
    </subcellularLocation>
</comment>
<dbReference type="Gene3D" id="6.10.340.10">
    <property type="match status" value="1"/>
</dbReference>
<dbReference type="Pfam" id="PF06580">
    <property type="entry name" value="His_kinase"/>
    <property type="match status" value="1"/>
</dbReference>
<keyword evidence="16" id="KW-1185">Reference proteome</keyword>
<keyword evidence="7 15" id="KW-0418">Kinase</keyword>
<evidence type="ECO:0000256" key="13">
    <source>
        <dbReference type="SAM" id="Phobius"/>
    </source>
</evidence>
<accession>A0ABR7GMV3</accession>
<evidence type="ECO:0000256" key="4">
    <source>
        <dbReference type="ARBA" id="ARBA00022679"/>
    </source>
</evidence>
<feature type="domain" description="HAMP" evidence="14">
    <location>
        <begin position="316"/>
        <end position="368"/>
    </location>
</feature>
<keyword evidence="2" id="KW-1003">Cell membrane</keyword>
<dbReference type="SUPFAM" id="SSF55874">
    <property type="entry name" value="ATPase domain of HSP90 chaperone/DNA topoisomerase II/histidine kinase"/>
    <property type="match status" value="1"/>
</dbReference>
<feature type="transmembrane region" description="Helical" evidence="13">
    <location>
        <begin position="291"/>
        <end position="315"/>
    </location>
</feature>
<organism evidence="15 16">
    <name type="scientific">Agathobaculum hominis</name>
    <dbReference type="NCBI Taxonomy" id="2763014"/>
    <lineage>
        <taxon>Bacteria</taxon>
        <taxon>Bacillati</taxon>
        <taxon>Bacillota</taxon>
        <taxon>Clostridia</taxon>
        <taxon>Eubacteriales</taxon>
        <taxon>Butyricicoccaceae</taxon>
        <taxon>Agathobaculum</taxon>
    </lineage>
</organism>
<evidence type="ECO:0000256" key="10">
    <source>
        <dbReference type="ARBA" id="ARBA00023012"/>
    </source>
</evidence>
<keyword evidence="9 13" id="KW-1133">Transmembrane helix</keyword>
<evidence type="ECO:0000256" key="12">
    <source>
        <dbReference type="SAM" id="Coils"/>
    </source>
</evidence>
<reference evidence="15 16" key="1">
    <citation type="submission" date="2020-08" db="EMBL/GenBank/DDBJ databases">
        <title>Genome public.</title>
        <authorList>
            <person name="Liu C."/>
            <person name="Sun Q."/>
        </authorList>
    </citation>
    <scope>NUCLEOTIDE SEQUENCE [LARGE SCALE GENOMIC DNA]</scope>
    <source>
        <strain evidence="15 16">M2</strain>
    </source>
</reference>
<comment type="caution">
    <text evidence="15">The sequence shown here is derived from an EMBL/GenBank/DDBJ whole genome shotgun (WGS) entry which is preliminary data.</text>
</comment>
<evidence type="ECO:0000256" key="2">
    <source>
        <dbReference type="ARBA" id="ARBA00022475"/>
    </source>
</evidence>
<dbReference type="RefSeq" id="WP_186969870.1">
    <property type="nucleotide sequence ID" value="NZ_JACOPK010000005.1"/>
</dbReference>
<evidence type="ECO:0000256" key="9">
    <source>
        <dbReference type="ARBA" id="ARBA00022989"/>
    </source>
</evidence>
<evidence type="ECO:0000313" key="15">
    <source>
        <dbReference type="EMBL" id="MBC5695647.1"/>
    </source>
</evidence>
<dbReference type="SUPFAM" id="SSF158472">
    <property type="entry name" value="HAMP domain-like"/>
    <property type="match status" value="1"/>
</dbReference>
<evidence type="ECO:0000256" key="8">
    <source>
        <dbReference type="ARBA" id="ARBA00022840"/>
    </source>
</evidence>
<keyword evidence="3" id="KW-0597">Phosphoprotein</keyword>
<keyword evidence="8" id="KW-0067">ATP-binding</keyword>
<evidence type="ECO:0000256" key="5">
    <source>
        <dbReference type="ARBA" id="ARBA00022692"/>
    </source>
</evidence>
<dbReference type="Proteomes" id="UP000641741">
    <property type="component" value="Unassembled WGS sequence"/>
</dbReference>
<dbReference type="InterPro" id="IPR003660">
    <property type="entry name" value="HAMP_dom"/>
</dbReference>
<dbReference type="PROSITE" id="PS50885">
    <property type="entry name" value="HAMP"/>
    <property type="match status" value="1"/>
</dbReference>
<proteinExistence type="predicted"/>
<gene>
    <name evidence="15" type="ORF">H8S02_06780</name>
</gene>
<evidence type="ECO:0000259" key="14">
    <source>
        <dbReference type="PROSITE" id="PS50885"/>
    </source>
</evidence>
<keyword evidence="11 13" id="KW-0472">Membrane</keyword>
<dbReference type="GO" id="GO:0016301">
    <property type="term" value="F:kinase activity"/>
    <property type="evidence" value="ECO:0007669"/>
    <property type="project" value="UniProtKB-KW"/>
</dbReference>
<evidence type="ECO:0000256" key="1">
    <source>
        <dbReference type="ARBA" id="ARBA00004651"/>
    </source>
</evidence>
<evidence type="ECO:0000256" key="7">
    <source>
        <dbReference type="ARBA" id="ARBA00022777"/>
    </source>
</evidence>
<dbReference type="PANTHER" id="PTHR34220">
    <property type="entry name" value="SENSOR HISTIDINE KINASE YPDA"/>
    <property type="match status" value="1"/>
</dbReference>
<evidence type="ECO:0000256" key="6">
    <source>
        <dbReference type="ARBA" id="ARBA00022741"/>
    </source>
</evidence>
<name>A0ABR7GMV3_9FIRM</name>
<dbReference type="EMBL" id="JACOPK010000005">
    <property type="protein sequence ID" value="MBC5695647.1"/>
    <property type="molecule type" value="Genomic_DNA"/>
</dbReference>
<keyword evidence="5 13" id="KW-0812">Transmembrane</keyword>
<dbReference type="InterPro" id="IPR010559">
    <property type="entry name" value="Sig_transdc_His_kin_internal"/>
</dbReference>
<evidence type="ECO:0000256" key="3">
    <source>
        <dbReference type="ARBA" id="ARBA00022553"/>
    </source>
</evidence>
<feature type="coiled-coil region" evidence="12">
    <location>
        <begin position="349"/>
        <end position="390"/>
    </location>
</feature>
<dbReference type="InterPro" id="IPR036890">
    <property type="entry name" value="HATPase_C_sf"/>
</dbReference>
<keyword evidence="6" id="KW-0547">Nucleotide-binding</keyword>
<dbReference type="CDD" id="cd06225">
    <property type="entry name" value="HAMP"/>
    <property type="match status" value="1"/>
</dbReference>
<dbReference type="InterPro" id="IPR050640">
    <property type="entry name" value="Bact_2-comp_sensor_kinase"/>
</dbReference>
<dbReference type="Pfam" id="PF00672">
    <property type="entry name" value="HAMP"/>
    <property type="match status" value="1"/>
</dbReference>
<dbReference type="SMART" id="SM00304">
    <property type="entry name" value="HAMP"/>
    <property type="match status" value="1"/>
</dbReference>
<sequence length="585" mass="66845">MKIRRTKPTMKQQLFLFFMLAAVLVCLIFSAYYFVSEQRVLRNNLERENTKNLQYAIEKIEENAMRVEEFANQICQNGQIRALMLADDPFAPAETMAVASMLDEQFQFVTVTEDILSLYLIGENGLDIRRGKEAALVDRDAVYRAFCSDAFFADGGIACWGSGADNPCRFSQYETVLPYSRRIIDETTGRTAGYLVILLREAVLTNIGDALLGQKNTAFCLVDTTDSYVVRSDGWKRLSAHTEQDLRRMAMNEEHRLRDAPYQFFKRSSSVYDWCIVEAVSTYEFAQQRSILLQAFVVVGALALLLALILASVFAERLVQPIRSMADAVDRIAQGQFDCALPRDSVQEYARLEQGIEQMQDDIRALLDSRVQQEKEKRKAEVRMLRAQINPHFIYNTLNSIKMMAVMQGSRGIQNMTEALGSILRSSLSKAEEQITLREELALLEQYIYIQNIRYKGNIEYEVDVQDESLIDLRLQRFLLQPLIENAILHGIEAAPHHGGTIRLTAWREKREIYISVEDDGAGIPPEILQRLQRHEQVTQGSIGVHNVDERLRMLYGKDCGLSFESEEHVRTCVTVHLREMGESK</sequence>
<protein>
    <submittedName>
        <fullName evidence="15">Sensor histidine kinase</fullName>
    </submittedName>
</protein>
<dbReference type="Pfam" id="PF02518">
    <property type="entry name" value="HATPase_c"/>
    <property type="match status" value="1"/>
</dbReference>
<evidence type="ECO:0000313" key="16">
    <source>
        <dbReference type="Proteomes" id="UP000641741"/>
    </source>
</evidence>